<feature type="domain" description="Ricin B lectin" evidence="21">
    <location>
        <begin position="484"/>
        <end position="609"/>
    </location>
</feature>
<evidence type="ECO:0000256" key="13">
    <source>
        <dbReference type="ARBA" id="ARBA00023034"/>
    </source>
</evidence>
<dbReference type="UniPathway" id="UPA00378"/>
<dbReference type="SUPFAM" id="SSF53448">
    <property type="entry name" value="Nucleotide-diphospho-sugar transferases"/>
    <property type="match status" value="1"/>
</dbReference>
<comment type="subcellular location">
    <subcellularLocation>
        <location evidence="2 18">Golgi apparatus membrane</location>
        <topology evidence="2 18">Single-pass type II membrane protein</topology>
    </subcellularLocation>
</comment>
<dbReference type="Pfam" id="PF00535">
    <property type="entry name" value="Glycos_transf_2"/>
    <property type="match status" value="1"/>
</dbReference>
<sequence>MRSGSLKGLLMVFVLVWAMFYLGSIKREVHDYSRNLQRVHLNDSIRGHGVLQRMSKIEADIDRLSESKEALLLWRNFNKISENKQSFEHLLQNKQKTVMETERKEERKAVRKLYPKSPLFRKWGDHLSEEQQKEAESLFKNYGYNAYLSDRLPLNREMPDTRPSRCAEKKYPADLPSLSVILIYLDEALSIIKRAVRSIIDKTPTHLLKEIILVDDHSTKGKLRHSKNKRPGLVKKVRHSEQLGLTQARLSGWKAATGDVVAILDAHVEVNVQWAEPLLARIKDDRTVILSPVFDKVNYDDFAVVPYPPHAHGFTWALWCMYESFRPEWYALGDTSQPGKSPSIMGILVADRKFFGEIGSLDGGMKIYGGENVELGIRVWLCGGSIEIIPCSKVSHIERFKKPYLPDQRDVMRRNAQRVAEVWMDEHKSSVNIIWNLPISNHGIDFGDVSERKKLRERLKCKPFQWYLDHVYQSLQPISDVIAYGGLTNELSPKFCVDQGPVPVHSPILYPCHFLSNQRCYYHTDGKLYIGSIGSHKTANNNCLVDPNAGIYPHLCDCKMAREKTFHMLWDFNRGGPIRNRGTKRCLEVTKGEDGSFILVVQKCSGQRWKIQHVTDHLWCQTEMDHPS</sequence>
<dbReference type="PROSITE" id="PS50231">
    <property type="entry name" value="RICIN_B_LECTIN"/>
    <property type="match status" value="1"/>
</dbReference>
<dbReference type="GO" id="GO:0030246">
    <property type="term" value="F:carbohydrate binding"/>
    <property type="evidence" value="ECO:0007669"/>
    <property type="project" value="UniProtKB-KW"/>
</dbReference>
<comment type="pathway">
    <text evidence="3 18">Protein modification; protein glycosylation.</text>
</comment>
<dbReference type="GO" id="GO:0046872">
    <property type="term" value="F:metal ion binding"/>
    <property type="evidence" value="ECO:0007669"/>
    <property type="project" value="UniProtKB-KW"/>
</dbReference>
<evidence type="ECO:0000256" key="7">
    <source>
        <dbReference type="ARBA" id="ARBA00022679"/>
    </source>
</evidence>
<evidence type="ECO:0000313" key="22">
    <source>
        <dbReference type="Ensembl" id="ENSORLP00020010672.1"/>
    </source>
</evidence>
<dbReference type="InterPro" id="IPR000772">
    <property type="entry name" value="Ricin_B_lectin"/>
</dbReference>
<keyword evidence="7 18" id="KW-0808">Transferase</keyword>
<reference evidence="22" key="3">
    <citation type="submission" date="2025-08" db="UniProtKB">
        <authorList>
            <consortium name="Ensembl"/>
        </authorList>
    </citation>
    <scope>IDENTIFICATION</scope>
    <source>
        <strain evidence="22">HNI</strain>
    </source>
</reference>
<keyword evidence="19" id="KW-0732">Signal</keyword>
<dbReference type="CDD" id="cd02510">
    <property type="entry name" value="pp-GalNAc-T"/>
    <property type="match status" value="1"/>
</dbReference>
<evidence type="ECO:0000256" key="6">
    <source>
        <dbReference type="ARBA" id="ARBA00022676"/>
    </source>
</evidence>
<comment type="cofactor">
    <cofactor evidence="1 18">
        <name>Mn(2+)</name>
        <dbReference type="ChEBI" id="CHEBI:29035"/>
    </cofactor>
</comment>
<reference evidence="22" key="4">
    <citation type="submission" date="2025-09" db="UniProtKB">
        <authorList>
            <consortium name="Ensembl"/>
        </authorList>
    </citation>
    <scope>IDENTIFICATION</scope>
    <source>
        <strain evidence="22">HNI</strain>
    </source>
</reference>
<evidence type="ECO:0000256" key="2">
    <source>
        <dbReference type="ARBA" id="ARBA00004323"/>
    </source>
</evidence>
<dbReference type="InterPro" id="IPR001173">
    <property type="entry name" value="Glyco_trans_2-like"/>
</dbReference>
<evidence type="ECO:0000256" key="17">
    <source>
        <dbReference type="ARBA" id="ARBA00023211"/>
    </source>
</evidence>
<dbReference type="Gene3D" id="3.90.550.10">
    <property type="entry name" value="Spore Coat Polysaccharide Biosynthesis Protein SpsA, Chain A"/>
    <property type="match status" value="1"/>
</dbReference>
<keyword evidence="10 18" id="KW-0430">Lectin</keyword>
<protein>
    <recommendedName>
        <fullName evidence="5 18">Polypeptide N-acetylgalactosaminyltransferase</fullName>
        <ecNumber evidence="18">2.4.1.-</ecNumber>
    </recommendedName>
    <alternativeName>
        <fullName evidence="18">Protein-UDP acetylgalactosaminyltransferase</fullName>
    </alternativeName>
</protein>
<reference evidence="22 23" key="2">
    <citation type="submission" date="2017-04" db="EMBL/GenBank/DDBJ databases">
        <title>CpG methylation of centromeres and impact of large insertions on vertebrate speciation.</title>
        <authorList>
            <person name="Ichikawa K."/>
            <person name="Yoshimura J."/>
            <person name="Morishita S."/>
        </authorList>
    </citation>
    <scope>NUCLEOTIDE SEQUENCE</scope>
    <source>
        <strain evidence="22 23">HNI</strain>
    </source>
</reference>
<proteinExistence type="inferred from homology"/>
<keyword evidence="11" id="KW-0735">Signal-anchor</keyword>
<evidence type="ECO:0000256" key="19">
    <source>
        <dbReference type="SAM" id="SignalP"/>
    </source>
</evidence>
<evidence type="ECO:0000256" key="10">
    <source>
        <dbReference type="ARBA" id="ARBA00022734"/>
    </source>
</evidence>
<dbReference type="GO" id="GO:0000139">
    <property type="term" value="C:Golgi membrane"/>
    <property type="evidence" value="ECO:0007669"/>
    <property type="project" value="UniProtKB-SubCell"/>
</dbReference>
<keyword evidence="16" id="KW-0325">Glycoprotein</keyword>
<evidence type="ECO:0000256" key="12">
    <source>
        <dbReference type="ARBA" id="ARBA00022989"/>
    </source>
</evidence>
<keyword evidence="14" id="KW-0472">Membrane</keyword>
<evidence type="ECO:0000256" key="16">
    <source>
        <dbReference type="ARBA" id="ARBA00023180"/>
    </source>
</evidence>
<feature type="domain" description="Glycosyltransferase 2-like" evidence="20">
    <location>
        <begin position="179"/>
        <end position="306"/>
    </location>
</feature>
<dbReference type="FunFam" id="2.80.10.50:FF:000017">
    <property type="entry name" value="Polypeptide N-acetylgalactosaminyltransferase"/>
    <property type="match status" value="1"/>
</dbReference>
<dbReference type="Proteomes" id="UP000265180">
    <property type="component" value="Chromosome 23"/>
</dbReference>
<feature type="signal peptide" evidence="19">
    <location>
        <begin position="1"/>
        <end position="18"/>
    </location>
</feature>
<evidence type="ECO:0000256" key="4">
    <source>
        <dbReference type="ARBA" id="ARBA00005680"/>
    </source>
</evidence>
<evidence type="ECO:0000259" key="21">
    <source>
        <dbReference type="Pfam" id="PF00652"/>
    </source>
</evidence>
<dbReference type="Gene3D" id="2.80.10.50">
    <property type="match status" value="1"/>
</dbReference>
<evidence type="ECO:0000256" key="1">
    <source>
        <dbReference type="ARBA" id="ARBA00001936"/>
    </source>
</evidence>
<accession>A0A3P9KQM8</accession>
<evidence type="ECO:0000256" key="15">
    <source>
        <dbReference type="ARBA" id="ARBA00023157"/>
    </source>
</evidence>
<dbReference type="PANTHER" id="PTHR11675:SF50">
    <property type="entry name" value="POLYPEPTIDE N-ACETYLGALACTOSAMINYLTRANSFERASE 8-RELATED"/>
    <property type="match status" value="1"/>
</dbReference>
<dbReference type="AlphaFoldDB" id="A0A3P9KQM8"/>
<dbReference type="Pfam" id="PF00652">
    <property type="entry name" value="Ricin_B_lectin"/>
    <property type="match status" value="1"/>
</dbReference>
<dbReference type="InterPro" id="IPR045885">
    <property type="entry name" value="GalNAc-T"/>
</dbReference>
<evidence type="ECO:0000256" key="8">
    <source>
        <dbReference type="ARBA" id="ARBA00022692"/>
    </source>
</evidence>
<evidence type="ECO:0000256" key="5">
    <source>
        <dbReference type="ARBA" id="ARBA00012644"/>
    </source>
</evidence>
<evidence type="ECO:0000313" key="23">
    <source>
        <dbReference type="Proteomes" id="UP000265180"/>
    </source>
</evidence>
<feature type="chain" id="PRO_5018239895" description="Polypeptide N-acetylgalactosaminyltransferase" evidence="19">
    <location>
        <begin position="19"/>
        <end position="628"/>
    </location>
</feature>
<evidence type="ECO:0000259" key="20">
    <source>
        <dbReference type="Pfam" id="PF00535"/>
    </source>
</evidence>
<keyword evidence="9" id="KW-0479">Metal-binding</keyword>
<evidence type="ECO:0000256" key="11">
    <source>
        <dbReference type="ARBA" id="ARBA00022968"/>
    </source>
</evidence>
<organism evidence="22 23">
    <name type="scientific">Oryzias latipes</name>
    <name type="common">Japanese rice fish</name>
    <name type="synonym">Japanese killifish</name>
    <dbReference type="NCBI Taxonomy" id="8090"/>
    <lineage>
        <taxon>Eukaryota</taxon>
        <taxon>Metazoa</taxon>
        <taxon>Chordata</taxon>
        <taxon>Craniata</taxon>
        <taxon>Vertebrata</taxon>
        <taxon>Euteleostomi</taxon>
        <taxon>Actinopterygii</taxon>
        <taxon>Neopterygii</taxon>
        <taxon>Teleostei</taxon>
        <taxon>Neoteleostei</taxon>
        <taxon>Acanthomorphata</taxon>
        <taxon>Ovalentaria</taxon>
        <taxon>Atherinomorphae</taxon>
        <taxon>Beloniformes</taxon>
        <taxon>Adrianichthyidae</taxon>
        <taxon>Oryziinae</taxon>
        <taxon>Oryzias</taxon>
    </lineage>
</organism>
<reference key="1">
    <citation type="journal article" date="2007" name="Nature">
        <title>The medaka draft genome and insights into vertebrate genome evolution.</title>
        <authorList>
            <person name="Kasahara M."/>
            <person name="Naruse K."/>
            <person name="Sasaki S."/>
            <person name="Nakatani Y."/>
            <person name="Qu W."/>
            <person name="Ahsan B."/>
            <person name="Yamada T."/>
            <person name="Nagayasu Y."/>
            <person name="Doi K."/>
            <person name="Kasai Y."/>
            <person name="Jindo T."/>
            <person name="Kobayashi D."/>
            <person name="Shimada A."/>
            <person name="Toyoda A."/>
            <person name="Kuroki Y."/>
            <person name="Fujiyama A."/>
            <person name="Sasaki T."/>
            <person name="Shimizu A."/>
            <person name="Asakawa S."/>
            <person name="Shimizu N."/>
            <person name="Hashimoto S."/>
            <person name="Yang J."/>
            <person name="Lee Y."/>
            <person name="Matsushima K."/>
            <person name="Sugano S."/>
            <person name="Sakaizumi M."/>
            <person name="Narita T."/>
            <person name="Ohishi K."/>
            <person name="Haga S."/>
            <person name="Ohta F."/>
            <person name="Nomoto H."/>
            <person name="Nogata K."/>
            <person name="Morishita T."/>
            <person name="Endo T."/>
            <person name="Shin-I T."/>
            <person name="Takeda H."/>
            <person name="Morishita S."/>
            <person name="Kohara Y."/>
        </authorList>
    </citation>
    <scope>NUCLEOTIDE SEQUENCE [LARGE SCALE GENOMIC DNA]</scope>
    <source>
        <strain>Hd-rR</strain>
    </source>
</reference>
<dbReference type="InterPro" id="IPR029044">
    <property type="entry name" value="Nucleotide-diphossugar_trans"/>
</dbReference>
<dbReference type="EC" id="2.4.1.-" evidence="18"/>
<keyword evidence="6 18" id="KW-0328">Glycosyltransferase</keyword>
<name>A0A3P9KQM8_ORYLA</name>
<dbReference type="Ensembl" id="ENSORLT00020031434.1">
    <property type="protein sequence ID" value="ENSORLP00020010672.1"/>
    <property type="gene ID" value="ENSORLG00020011678.1"/>
</dbReference>
<evidence type="ECO:0000256" key="18">
    <source>
        <dbReference type="RuleBase" id="RU361242"/>
    </source>
</evidence>
<keyword evidence="8" id="KW-0812">Transmembrane</keyword>
<evidence type="ECO:0000256" key="3">
    <source>
        <dbReference type="ARBA" id="ARBA00004922"/>
    </source>
</evidence>
<dbReference type="InterPro" id="IPR035992">
    <property type="entry name" value="Ricin_B-like_lectins"/>
</dbReference>
<keyword evidence="13 18" id="KW-0333">Golgi apparatus</keyword>
<dbReference type="PANTHER" id="PTHR11675">
    <property type="entry name" value="N-ACETYLGALACTOSAMINYLTRANSFERASE"/>
    <property type="match status" value="1"/>
</dbReference>
<keyword evidence="12" id="KW-1133">Transmembrane helix</keyword>
<keyword evidence="17 18" id="KW-0464">Manganese</keyword>
<dbReference type="GO" id="GO:0016757">
    <property type="term" value="F:glycosyltransferase activity"/>
    <property type="evidence" value="ECO:0007669"/>
    <property type="project" value="UniProtKB-KW"/>
</dbReference>
<evidence type="ECO:0000256" key="9">
    <source>
        <dbReference type="ARBA" id="ARBA00022723"/>
    </source>
</evidence>
<evidence type="ECO:0000256" key="14">
    <source>
        <dbReference type="ARBA" id="ARBA00023136"/>
    </source>
</evidence>
<keyword evidence="15 18" id="KW-1015">Disulfide bond</keyword>
<comment type="similarity">
    <text evidence="4 18">Belongs to the glycosyltransferase 2 family. GalNAc-T subfamily.</text>
</comment>
<dbReference type="SUPFAM" id="SSF50370">
    <property type="entry name" value="Ricin B-like lectins"/>
    <property type="match status" value="1"/>
</dbReference>